<dbReference type="AlphaFoldDB" id="A0A4Q7IZX2"/>
<evidence type="ECO:0000313" key="1">
    <source>
        <dbReference type="EMBL" id="RZQ59822.1"/>
    </source>
</evidence>
<comment type="caution">
    <text evidence="1">The sequence shown here is derived from an EMBL/GenBank/DDBJ whole genome shotgun (WGS) entry which is preliminary data.</text>
</comment>
<name>A0A4Q7IZX2_9PSEU</name>
<gene>
    <name evidence="1" type="ORF">EWH70_32420</name>
</gene>
<protein>
    <submittedName>
        <fullName evidence="1">Uncharacterized protein</fullName>
    </submittedName>
</protein>
<evidence type="ECO:0000313" key="2">
    <source>
        <dbReference type="Proteomes" id="UP000292003"/>
    </source>
</evidence>
<keyword evidence="2" id="KW-1185">Reference proteome</keyword>
<accession>A0A4Q7IZX2</accession>
<dbReference type="OrthoDB" id="9910255at2"/>
<dbReference type="EMBL" id="SFCC01000021">
    <property type="protein sequence ID" value="RZQ59822.1"/>
    <property type="molecule type" value="Genomic_DNA"/>
</dbReference>
<dbReference type="RefSeq" id="WP_130479387.1">
    <property type="nucleotide sequence ID" value="NZ_SFCC01000021.1"/>
</dbReference>
<reference evidence="1 2" key="1">
    <citation type="submission" date="2019-02" db="EMBL/GenBank/DDBJ databases">
        <title>Draft genome sequence of Amycolatopsis sp. 8-3EHSu isolated from roots of Suaeda maritima.</title>
        <authorList>
            <person name="Duangmal K."/>
            <person name="Chantavorakit T."/>
        </authorList>
    </citation>
    <scope>NUCLEOTIDE SEQUENCE [LARGE SCALE GENOMIC DNA]</scope>
    <source>
        <strain evidence="1 2">8-3EHSu</strain>
    </source>
</reference>
<dbReference type="Proteomes" id="UP000292003">
    <property type="component" value="Unassembled WGS sequence"/>
</dbReference>
<sequence length="102" mass="10951">MTDILAIEPSESGRIVHLDLPGYQPGRKSRSCSQAMAMCGAFVGAGHQRIPLAQAREWTRRAPTSPPTPVLTWCRPCLGHAATVHGLAEQLVDELLSSPVPP</sequence>
<organism evidence="1 2">
    <name type="scientific">Amycolatopsis suaedae</name>
    <dbReference type="NCBI Taxonomy" id="2510978"/>
    <lineage>
        <taxon>Bacteria</taxon>
        <taxon>Bacillati</taxon>
        <taxon>Actinomycetota</taxon>
        <taxon>Actinomycetes</taxon>
        <taxon>Pseudonocardiales</taxon>
        <taxon>Pseudonocardiaceae</taxon>
        <taxon>Amycolatopsis</taxon>
    </lineage>
</organism>
<proteinExistence type="predicted"/>